<keyword evidence="12" id="KW-1185">Reference proteome</keyword>
<dbReference type="SUPFAM" id="SSF53659">
    <property type="entry name" value="Isocitrate/Isopropylmalate dehydrogenase-like"/>
    <property type="match status" value="1"/>
</dbReference>
<dbReference type="EMBL" id="FNYH01000001">
    <property type="protein sequence ID" value="SEI39056.1"/>
    <property type="molecule type" value="Genomic_DNA"/>
</dbReference>
<reference evidence="12" key="1">
    <citation type="submission" date="2016-10" db="EMBL/GenBank/DDBJ databases">
        <authorList>
            <person name="Varghese N."/>
            <person name="Submissions S."/>
        </authorList>
    </citation>
    <scope>NUCLEOTIDE SEQUENCE [LARGE SCALE GENOMIC DNA]</scope>
    <source>
        <strain evidence="12">DSM 7165</strain>
    </source>
</reference>
<evidence type="ECO:0000256" key="5">
    <source>
        <dbReference type="ARBA" id="ARBA00023098"/>
    </source>
</evidence>
<comment type="subunit">
    <text evidence="9 10">Homodimer. Probably interacts with PlsY.</text>
</comment>
<evidence type="ECO:0000256" key="6">
    <source>
        <dbReference type="ARBA" id="ARBA00023209"/>
    </source>
</evidence>
<dbReference type="EC" id="2.3.1.274" evidence="8 10"/>
<keyword evidence="6 10" id="KW-0594">Phospholipid biosynthesis</keyword>
<keyword evidence="11" id="KW-0012">Acyltransferase</keyword>
<comment type="pathway">
    <text evidence="10">Lipid metabolism; phospholipid metabolism.</text>
</comment>
<keyword evidence="7 10" id="KW-1208">Phospholipid metabolism</keyword>
<dbReference type="PANTHER" id="PTHR30100">
    <property type="entry name" value="FATTY ACID/PHOSPHOLIPID SYNTHESIS PROTEIN PLSX"/>
    <property type="match status" value="1"/>
</dbReference>
<comment type="catalytic activity">
    <reaction evidence="1 10">
        <text>a fatty acyl-[ACP] + phosphate = an acyl phosphate + holo-[ACP]</text>
        <dbReference type="Rhea" id="RHEA:42292"/>
        <dbReference type="Rhea" id="RHEA-COMP:9685"/>
        <dbReference type="Rhea" id="RHEA-COMP:14125"/>
        <dbReference type="ChEBI" id="CHEBI:43474"/>
        <dbReference type="ChEBI" id="CHEBI:59918"/>
        <dbReference type="ChEBI" id="CHEBI:64479"/>
        <dbReference type="ChEBI" id="CHEBI:138651"/>
        <dbReference type="EC" id="2.3.1.274"/>
    </reaction>
</comment>
<dbReference type="PANTHER" id="PTHR30100:SF1">
    <property type="entry name" value="PHOSPHATE ACYLTRANSFERASE"/>
    <property type="match status" value="1"/>
</dbReference>
<evidence type="ECO:0000313" key="12">
    <source>
        <dbReference type="Proteomes" id="UP000242999"/>
    </source>
</evidence>
<protein>
    <recommendedName>
        <fullName evidence="8 10">Phosphate acyltransferase</fullName>
        <ecNumber evidence="8 10">2.3.1.274</ecNumber>
    </recommendedName>
    <alternativeName>
        <fullName evidence="10">Acyl-ACP phosphotransacylase</fullName>
    </alternativeName>
    <alternativeName>
        <fullName evidence="10">Acyl-[acyl-carrier-protein]--phosphate acyltransferase</fullName>
    </alternativeName>
    <alternativeName>
        <fullName evidence="10">Phosphate-acyl-ACP acyltransferase</fullName>
    </alternativeName>
</protein>
<keyword evidence="5 10" id="KW-0443">Lipid metabolism</keyword>
<evidence type="ECO:0000256" key="10">
    <source>
        <dbReference type="HAMAP-Rule" id="MF_00019"/>
    </source>
</evidence>
<dbReference type="STRING" id="64971.SAMN05421831_101209"/>
<keyword evidence="3 10" id="KW-0444">Lipid biosynthesis</keyword>
<dbReference type="UniPathway" id="UPA00085"/>
<dbReference type="NCBIfam" id="TIGR00182">
    <property type="entry name" value="plsX"/>
    <property type="match status" value="1"/>
</dbReference>
<gene>
    <name evidence="10" type="primary">plsX</name>
    <name evidence="11" type="ORF">SAMN05421831_101209</name>
</gene>
<evidence type="ECO:0000256" key="8">
    <source>
        <dbReference type="ARBA" id="ARBA00024069"/>
    </source>
</evidence>
<dbReference type="Proteomes" id="UP000242999">
    <property type="component" value="Unassembled WGS sequence"/>
</dbReference>
<sequence length="345" mass="37303">MLIRIAIDAMGGDFGPHITLAGSLIALQHHPQLHLVLVGDLKQLAPLLEHLCQQAPWAPQASALKARLSFHHAPDAISMQDPPAHALRTRKHSSMHYALHLLAANEVQACVSAGNTGALMAISRHIVKTWPQIERPAISTAIPTLNGHCQMLDLGANISCEPKHLLEFALMGSLLTQAVDEIPQPRVALLNVGAEATKGTVSVKQAARLLAAHPAINYTGYVEGKDIFRGCADVIVCDGFVGNIALKTSEGLAQMLIERLQNIFAQNLYRRLLSLMARPVLAQLKQQMDPVRYNGASLLGLKACVIKSHGEASARGFAYAIARAMSEYQLQIPQRLAQLPDLGLE</sequence>
<evidence type="ECO:0000256" key="3">
    <source>
        <dbReference type="ARBA" id="ARBA00022516"/>
    </source>
</evidence>
<evidence type="ECO:0000256" key="9">
    <source>
        <dbReference type="ARBA" id="ARBA00046608"/>
    </source>
</evidence>
<evidence type="ECO:0000256" key="2">
    <source>
        <dbReference type="ARBA" id="ARBA00022490"/>
    </source>
</evidence>
<dbReference type="InterPro" id="IPR012281">
    <property type="entry name" value="Phospholipid_synth_PlsX-like"/>
</dbReference>
<dbReference type="RefSeq" id="WP_093308028.1">
    <property type="nucleotide sequence ID" value="NZ_FNYH01000001.1"/>
</dbReference>
<dbReference type="Pfam" id="PF02504">
    <property type="entry name" value="FA_synthesis"/>
    <property type="match status" value="1"/>
</dbReference>
<keyword evidence="4 10" id="KW-0808">Transferase</keyword>
<name>A0A1H6QB21_9GAMM</name>
<accession>A0A1H6QB21</accession>
<evidence type="ECO:0000256" key="7">
    <source>
        <dbReference type="ARBA" id="ARBA00023264"/>
    </source>
</evidence>
<evidence type="ECO:0000256" key="1">
    <source>
        <dbReference type="ARBA" id="ARBA00001232"/>
    </source>
</evidence>
<keyword evidence="2 10" id="KW-0963">Cytoplasm</keyword>
<dbReference type="Gene3D" id="3.40.718.10">
    <property type="entry name" value="Isopropylmalate Dehydrogenase"/>
    <property type="match status" value="1"/>
</dbReference>
<dbReference type="HAMAP" id="MF_00019">
    <property type="entry name" value="PlsX"/>
    <property type="match status" value="1"/>
</dbReference>
<comment type="similarity">
    <text evidence="10">Belongs to the PlsX family.</text>
</comment>
<dbReference type="PIRSF" id="PIRSF002465">
    <property type="entry name" value="Phsphlp_syn_PlsX"/>
    <property type="match status" value="1"/>
</dbReference>
<dbReference type="InterPro" id="IPR003664">
    <property type="entry name" value="FA_synthesis"/>
</dbReference>
<dbReference type="GO" id="GO:0006633">
    <property type="term" value="P:fatty acid biosynthetic process"/>
    <property type="evidence" value="ECO:0007669"/>
    <property type="project" value="UniProtKB-UniRule"/>
</dbReference>
<evidence type="ECO:0000313" key="11">
    <source>
        <dbReference type="EMBL" id="SEI39056.1"/>
    </source>
</evidence>
<comment type="subcellular location">
    <subcellularLocation>
        <location evidence="10">Cytoplasm</location>
    </subcellularLocation>
    <text evidence="10">Associated with the membrane possibly through PlsY.</text>
</comment>
<dbReference type="OrthoDB" id="9806408at2"/>
<dbReference type="GO" id="GO:0043811">
    <property type="term" value="F:phosphate:acyl-[acyl carrier protein] acyltransferase activity"/>
    <property type="evidence" value="ECO:0007669"/>
    <property type="project" value="UniProtKB-UniRule"/>
</dbReference>
<evidence type="ECO:0000256" key="4">
    <source>
        <dbReference type="ARBA" id="ARBA00022679"/>
    </source>
</evidence>
<comment type="function">
    <text evidence="10">Catalyzes the reversible formation of acyl-phosphate (acyl-PO(4)) from acyl-[acyl-carrier-protein] (acyl-ACP). This enzyme utilizes acyl-ACP as fatty acyl donor, but not acyl-CoA.</text>
</comment>
<dbReference type="GO" id="GO:0008654">
    <property type="term" value="P:phospholipid biosynthetic process"/>
    <property type="evidence" value="ECO:0007669"/>
    <property type="project" value="UniProtKB-KW"/>
</dbReference>
<proteinExistence type="inferred from homology"/>
<dbReference type="AlphaFoldDB" id="A0A1H6QB21"/>
<organism evidence="11 12">
    <name type="scientific">Allopseudospirillum japonicum</name>
    <dbReference type="NCBI Taxonomy" id="64971"/>
    <lineage>
        <taxon>Bacteria</taxon>
        <taxon>Pseudomonadati</taxon>
        <taxon>Pseudomonadota</taxon>
        <taxon>Gammaproteobacteria</taxon>
        <taxon>Oceanospirillales</taxon>
        <taxon>Oceanospirillaceae</taxon>
        <taxon>Allopseudospirillum</taxon>
    </lineage>
</organism>
<dbReference type="GO" id="GO:0005737">
    <property type="term" value="C:cytoplasm"/>
    <property type="evidence" value="ECO:0007669"/>
    <property type="project" value="UniProtKB-SubCell"/>
</dbReference>